<gene>
    <name evidence="2" type="ORF">Tci_898754</name>
</gene>
<dbReference type="AlphaFoldDB" id="A0A699UV20"/>
<feature type="non-terminal residue" evidence="2">
    <location>
        <position position="1"/>
    </location>
</feature>
<sequence length="114" mass="12593">GEELAKKIHAEQEAEFARQQEELAQKVHAKRVASPTEHGTGMSDQRRQELDVAQLIYTEADWLELLAKIATNSALSKKLLGDDVTEENMNKRAGYAPSAQETRVSCAVQGQAND</sequence>
<accession>A0A699UV20</accession>
<proteinExistence type="predicted"/>
<name>A0A699UV20_TANCI</name>
<protein>
    <submittedName>
        <fullName evidence="2">Uncharacterized protein</fullName>
    </submittedName>
</protein>
<evidence type="ECO:0000313" key="2">
    <source>
        <dbReference type="EMBL" id="GFD26785.1"/>
    </source>
</evidence>
<feature type="region of interest" description="Disordered" evidence="1">
    <location>
        <begin position="92"/>
        <end position="114"/>
    </location>
</feature>
<feature type="region of interest" description="Disordered" evidence="1">
    <location>
        <begin position="28"/>
        <end position="47"/>
    </location>
</feature>
<evidence type="ECO:0000256" key="1">
    <source>
        <dbReference type="SAM" id="MobiDB-lite"/>
    </source>
</evidence>
<feature type="compositionally biased region" description="Polar residues" evidence="1">
    <location>
        <begin position="99"/>
        <end position="114"/>
    </location>
</feature>
<reference evidence="2" key="1">
    <citation type="journal article" date="2019" name="Sci. Rep.">
        <title>Draft genome of Tanacetum cinerariifolium, the natural source of mosquito coil.</title>
        <authorList>
            <person name="Yamashiro T."/>
            <person name="Shiraishi A."/>
            <person name="Satake H."/>
            <person name="Nakayama K."/>
        </authorList>
    </citation>
    <scope>NUCLEOTIDE SEQUENCE</scope>
</reference>
<dbReference type="EMBL" id="BKCJ011371773">
    <property type="protein sequence ID" value="GFD26785.1"/>
    <property type="molecule type" value="Genomic_DNA"/>
</dbReference>
<organism evidence="2">
    <name type="scientific">Tanacetum cinerariifolium</name>
    <name type="common">Dalmatian daisy</name>
    <name type="synonym">Chrysanthemum cinerariifolium</name>
    <dbReference type="NCBI Taxonomy" id="118510"/>
    <lineage>
        <taxon>Eukaryota</taxon>
        <taxon>Viridiplantae</taxon>
        <taxon>Streptophyta</taxon>
        <taxon>Embryophyta</taxon>
        <taxon>Tracheophyta</taxon>
        <taxon>Spermatophyta</taxon>
        <taxon>Magnoliopsida</taxon>
        <taxon>eudicotyledons</taxon>
        <taxon>Gunneridae</taxon>
        <taxon>Pentapetalae</taxon>
        <taxon>asterids</taxon>
        <taxon>campanulids</taxon>
        <taxon>Asterales</taxon>
        <taxon>Asteraceae</taxon>
        <taxon>Asteroideae</taxon>
        <taxon>Anthemideae</taxon>
        <taxon>Anthemidinae</taxon>
        <taxon>Tanacetum</taxon>
    </lineage>
</organism>
<comment type="caution">
    <text evidence="2">The sequence shown here is derived from an EMBL/GenBank/DDBJ whole genome shotgun (WGS) entry which is preliminary data.</text>
</comment>